<sequence>MPATMVNQWTDSFAVASAFVIPDPVNSSRTVFTSTHTAGNWLVCCVSWHTGAGATTVPTVHVADDAHNWWVPLARVNSAGGGCAIWVAPNPRKARRVYVAATDYITALATHVAEYAGMGSYLQLASTPVKGFTNGGTSLALGALTAPASEALTLTCAGTDNATATLSSATAGWTSGTAVSATNGSDTTSDARLLPRWQSTTGGPSVTYTTSAACNIHAVSVALLVAAPTPAQPNPNWPLVRFEAGFGAGQRTPRDEITWTDLTKRLLSLDTSHGKQFELGGVEAGVSKLRLRNNDGALSPTNTASPYWPNVLDYTPVRIAATWQGRTYGVLHDFAERWPQSWRDPHWGEVNMTSIDAWATLTTRLPGILQGEILLDAPYGYWPLSDPSEGTTGSNLAAGNTKPVTMTPSKEGIGSAVQAAFGADAGTLTGSAGTVWSQSGLTSLQGLNGYSLQYAPTLDMPPLTGEGITVEVWARYDNVTQPSNIEGQVFVLKETAGAIVSIVVNTSGYVVIASWDAVAHTRTDITTTQYVKDSAWRLYTLAVTPTRWDLWVNGTFIIGAGSLNHALQPNWFSLNGQADQRYHGRMWNGALAHAAIYPRKLPEGRIIAHYWAGAAAMSRDSADQRIGRLLSYAGWGQARAISYTAYSPYVPATSIEGRPVSSPVQDTADSEGGYLCVDSHGYLCFTAKQYRYDQTPKYTFGDRPDLGEIPYDEGMETDQDPAQAYNDITVTQQYYGAQVRVTDAASIARRGVIDVERTSEQADIDYVADQARYLLAKYKAPSQRINQVILDPASNPAIWPVALGVEQGDVVRVVRRPIGAPQISGTYEVIAKAHSVDFAAGKWRTTLSLGPGDPEVLTADDPVYGQLNGSNVIGW</sequence>
<gene>
    <name evidence="1" type="ORF">AB0I59_07780</name>
</gene>
<dbReference type="EMBL" id="JBFALK010000003">
    <property type="protein sequence ID" value="MEV0968518.1"/>
    <property type="molecule type" value="Genomic_DNA"/>
</dbReference>
<dbReference type="Proteomes" id="UP001551675">
    <property type="component" value="Unassembled WGS sequence"/>
</dbReference>
<organism evidence="1 2">
    <name type="scientific">Microtetraspora glauca</name>
    <dbReference type="NCBI Taxonomy" id="1996"/>
    <lineage>
        <taxon>Bacteria</taxon>
        <taxon>Bacillati</taxon>
        <taxon>Actinomycetota</taxon>
        <taxon>Actinomycetes</taxon>
        <taxon>Streptosporangiales</taxon>
        <taxon>Streptosporangiaceae</taxon>
        <taxon>Microtetraspora</taxon>
    </lineage>
</organism>
<dbReference type="Pfam" id="PF13385">
    <property type="entry name" value="Laminin_G_3"/>
    <property type="match status" value="1"/>
</dbReference>
<dbReference type="SUPFAM" id="SSF49899">
    <property type="entry name" value="Concanavalin A-like lectins/glucanases"/>
    <property type="match status" value="1"/>
</dbReference>
<keyword evidence="2" id="KW-1185">Reference proteome</keyword>
<dbReference type="RefSeq" id="WP_358131268.1">
    <property type="nucleotide sequence ID" value="NZ_JBFALK010000003.1"/>
</dbReference>
<evidence type="ECO:0000313" key="2">
    <source>
        <dbReference type="Proteomes" id="UP001551675"/>
    </source>
</evidence>
<evidence type="ECO:0000313" key="1">
    <source>
        <dbReference type="EMBL" id="MEV0968518.1"/>
    </source>
</evidence>
<evidence type="ECO:0008006" key="3">
    <source>
        <dbReference type="Google" id="ProtNLM"/>
    </source>
</evidence>
<accession>A0ABV3GA55</accession>
<proteinExistence type="predicted"/>
<comment type="caution">
    <text evidence="1">The sequence shown here is derived from an EMBL/GenBank/DDBJ whole genome shotgun (WGS) entry which is preliminary data.</text>
</comment>
<dbReference type="InterPro" id="IPR013320">
    <property type="entry name" value="ConA-like_dom_sf"/>
</dbReference>
<protein>
    <recommendedName>
        <fullName evidence="3">LamG domain-containing protein</fullName>
    </recommendedName>
</protein>
<name>A0ABV3GA55_MICGL</name>
<reference evidence="1 2" key="1">
    <citation type="submission" date="2024-06" db="EMBL/GenBank/DDBJ databases">
        <title>The Natural Products Discovery Center: Release of the First 8490 Sequenced Strains for Exploring Actinobacteria Biosynthetic Diversity.</title>
        <authorList>
            <person name="Kalkreuter E."/>
            <person name="Kautsar S.A."/>
            <person name="Yang D."/>
            <person name="Bader C.D."/>
            <person name="Teijaro C.N."/>
            <person name="Fluegel L."/>
            <person name="Davis C.M."/>
            <person name="Simpson J.R."/>
            <person name="Lauterbach L."/>
            <person name="Steele A.D."/>
            <person name="Gui C."/>
            <person name="Meng S."/>
            <person name="Li G."/>
            <person name="Viehrig K."/>
            <person name="Ye F."/>
            <person name="Su P."/>
            <person name="Kiefer A.F."/>
            <person name="Nichols A."/>
            <person name="Cepeda A.J."/>
            <person name="Yan W."/>
            <person name="Fan B."/>
            <person name="Jiang Y."/>
            <person name="Adhikari A."/>
            <person name="Zheng C.-J."/>
            <person name="Schuster L."/>
            <person name="Cowan T.M."/>
            <person name="Smanski M.J."/>
            <person name="Chevrette M.G."/>
            <person name="De Carvalho L.P.S."/>
            <person name="Shen B."/>
        </authorList>
    </citation>
    <scope>NUCLEOTIDE SEQUENCE [LARGE SCALE GENOMIC DNA]</scope>
    <source>
        <strain evidence="1 2">NPDC050100</strain>
    </source>
</reference>